<evidence type="ECO:0000313" key="1">
    <source>
        <dbReference type="EnsemblPlants" id="AET6Gv20727800.2"/>
    </source>
</evidence>
<keyword evidence="2" id="KW-1185">Reference proteome</keyword>
<accession>A0A453PGV8</accession>
<dbReference type="InterPro" id="IPR036691">
    <property type="entry name" value="Endo/exonu/phosph_ase_sf"/>
</dbReference>
<evidence type="ECO:0000313" key="2">
    <source>
        <dbReference type="Proteomes" id="UP000015105"/>
    </source>
</evidence>
<reference evidence="1" key="5">
    <citation type="journal article" date="2021" name="G3 (Bethesda)">
        <title>Aegilops tauschii genome assembly Aet v5.0 features greater sequence contiguity and improved annotation.</title>
        <authorList>
            <person name="Wang L."/>
            <person name="Zhu T."/>
            <person name="Rodriguez J.C."/>
            <person name="Deal K.R."/>
            <person name="Dubcovsky J."/>
            <person name="McGuire P.E."/>
            <person name="Lux T."/>
            <person name="Spannagl M."/>
            <person name="Mayer K.F.X."/>
            <person name="Baldrich P."/>
            <person name="Meyers B.C."/>
            <person name="Huo N."/>
            <person name="Gu Y.Q."/>
            <person name="Zhou H."/>
            <person name="Devos K.M."/>
            <person name="Bennetzen J.L."/>
            <person name="Unver T."/>
            <person name="Budak H."/>
            <person name="Gulick P.J."/>
            <person name="Galiba G."/>
            <person name="Kalapos B."/>
            <person name="Nelson D.R."/>
            <person name="Li P."/>
            <person name="You F.M."/>
            <person name="Luo M.C."/>
            <person name="Dvorak J."/>
        </authorList>
    </citation>
    <scope>NUCLEOTIDE SEQUENCE [LARGE SCALE GENOMIC DNA]</scope>
    <source>
        <strain evidence="1">cv. AL8/78</strain>
    </source>
</reference>
<dbReference type="EnsemblPlants" id="AET6Gv20727800.2">
    <property type="protein sequence ID" value="AET6Gv20727800.2"/>
    <property type="gene ID" value="AET6Gv20727800"/>
</dbReference>
<dbReference type="Proteomes" id="UP000015105">
    <property type="component" value="Chromosome 6D"/>
</dbReference>
<dbReference type="SUPFAM" id="SSF56219">
    <property type="entry name" value="DNase I-like"/>
    <property type="match status" value="1"/>
</dbReference>
<reference evidence="1" key="4">
    <citation type="submission" date="2019-03" db="UniProtKB">
        <authorList>
            <consortium name="EnsemblPlants"/>
        </authorList>
    </citation>
    <scope>IDENTIFICATION</scope>
</reference>
<dbReference type="AlphaFoldDB" id="A0A453PGV8"/>
<reference evidence="2" key="2">
    <citation type="journal article" date="2017" name="Nat. Plants">
        <title>The Aegilops tauschii genome reveals multiple impacts of transposons.</title>
        <authorList>
            <person name="Zhao G."/>
            <person name="Zou C."/>
            <person name="Li K."/>
            <person name="Wang K."/>
            <person name="Li T."/>
            <person name="Gao L."/>
            <person name="Zhang X."/>
            <person name="Wang H."/>
            <person name="Yang Z."/>
            <person name="Liu X."/>
            <person name="Jiang W."/>
            <person name="Mao L."/>
            <person name="Kong X."/>
            <person name="Jiao Y."/>
            <person name="Jia J."/>
        </authorList>
    </citation>
    <scope>NUCLEOTIDE SEQUENCE [LARGE SCALE GENOMIC DNA]</scope>
    <source>
        <strain evidence="2">cv. AL8/78</strain>
    </source>
</reference>
<reference evidence="1" key="3">
    <citation type="journal article" date="2017" name="Nature">
        <title>Genome sequence of the progenitor of the wheat D genome Aegilops tauschii.</title>
        <authorList>
            <person name="Luo M.C."/>
            <person name="Gu Y.Q."/>
            <person name="Puiu D."/>
            <person name="Wang H."/>
            <person name="Twardziok S.O."/>
            <person name="Deal K.R."/>
            <person name="Huo N."/>
            <person name="Zhu T."/>
            <person name="Wang L."/>
            <person name="Wang Y."/>
            <person name="McGuire P.E."/>
            <person name="Liu S."/>
            <person name="Long H."/>
            <person name="Ramasamy R.K."/>
            <person name="Rodriguez J.C."/>
            <person name="Van S.L."/>
            <person name="Yuan L."/>
            <person name="Wang Z."/>
            <person name="Xia Z."/>
            <person name="Xiao L."/>
            <person name="Anderson O.D."/>
            <person name="Ouyang S."/>
            <person name="Liang Y."/>
            <person name="Zimin A.V."/>
            <person name="Pertea G."/>
            <person name="Qi P."/>
            <person name="Bennetzen J.L."/>
            <person name="Dai X."/>
            <person name="Dawson M.W."/>
            <person name="Muller H.G."/>
            <person name="Kugler K."/>
            <person name="Rivarola-Duarte L."/>
            <person name="Spannagl M."/>
            <person name="Mayer K.F.X."/>
            <person name="Lu F.H."/>
            <person name="Bevan M.W."/>
            <person name="Leroy P."/>
            <person name="Li P."/>
            <person name="You F.M."/>
            <person name="Sun Q."/>
            <person name="Liu Z."/>
            <person name="Lyons E."/>
            <person name="Wicker T."/>
            <person name="Salzberg S.L."/>
            <person name="Devos K.M."/>
            <person name="Dvorak J."/>
        </authorList>
    </citation>
    <scope>NUCLEOTIDE SEQUENCE [LARGE SCALE GENOMIC DNA]</scope>
    <source>
        <strain evidence="1">cv. AL8/78</strain>
    </source>
</reference>
<evidence type="ECO:0008006" key="3">
    <source>
        <dbReference type="Google" id="ProtNLM"/>
    </source>
</evidence>
<dbReference type="Gramene" id="AET6Gv20727800.2">
    <property type="protein sequence ID" value="AET6Gv20727800.2"/>
    <property type="gene ID" value="AET6Gv20727800"/>
</dbReference>
<reference evidence="2" key="1">
    <citation type="journal article" date="2014" name="Science">
        <title>Ancient hybridizations among the ancestral genomes of bread wheat.</title>
        <authorList>
            <consortium name="International Wheat Genome Sequencing Consortium,"/>
            <person name="Marcussen T."/>
            <person name="Sandve S.R."/>
            <person name="Heier L."/>
            <person name="Spannagl M."/>
            <person name="Pfeifer M."/>
            <person name="Jakobsen K.S."/>
            <person name="Wulff B.B."/>
            <person name="Steuernagel B."/>
            <person name="Mayer K.F."/>
            <person name="Olsen O.A."/>
        </authorList>
    </citation>
    <scope>NUCLEOTIDE SEQUENCE [LARGE SCALE GENOMIC DNA]</scope>
    <source>
        <strain evidence="2">cv. AL8/78</strain>
    </source>
</reference>
<organism evidence="1 2">
    <name type="scientific">Aegilops tauschii subsp. strangulata</name>
    <name type="common">Goatgrass</name>
    <dbReference type="NCBI Taxonomy" id="200361"/>
    <lineage>
        <taxon>Eukaryota</taxon>
        <taxon>Viridiplantae</taxon>
        <taxon>Streptophyta</taxon>
        <taxon>Embryophyta</taxon>
        <taxon>Tracheophyta</taxon>
        <taxon>Spermatophyta</taxon>
        <taxon>Magnoliopsida</taxon>
        <taxon>Liliopsida</taxon>
        <taxon>Poales</taxon>
        <taxon>Poaceae</taxon>
        <taxon>BOP clade</taxon>
        <taxon>Pooideae</taxon>
        <taxon>Triticodae</taxon>
        <taxon>Triticeae</taxon>
        <taxon>Triticinae</taxon>
        <taxon>Aegilops</taxon>
    </lineage>
</organism>
<protein>
    <recommendedName>
        <fullName evidence="3">Endonuclease/exonuclease/phosphatase domain-containing protein</fullName>
    </recommendedName>
</protein>
<dbReference type="Gene3D" id="3.60.10.10">
    <property type="entry name" value="Endonuclease/exonuclease/phosphatase"/>
    <property type="match status" value="1"/>
</dbReference>
<proteinExistence type="predicted"/>
<name>A0A453PGV8_AEGTS</name>
<sequence>VDHGRSMEFLAELKDKVEHCSIPEVVAGDFNLIRHDADKSSPNVDRMRMRMFNDCIADLALCEIARVGARFTWTNK</sequence>